<dbReference type="EMBL" id="LR881470">
    <property type="protein sequence ID" value="CAD5331714.1"/>
    <property type="molecule type" value="Genomic_DNA"/>
</dbReference>
<dbReference type="Proteomes" id="UP000516314">
    <property type="component" value="Chromosome 5"/>
</dbReference>
<evidence type="ECO:0000313" key="2">
    <source>
        <dbReference type="EMBL" id="CAD5331714.1"/>
    </source>
</evidence>
<proteinExistence type="predicted"/>
<dbReference type="InterPro" id="IPR048333">
    <property type="entry name" value="HA2_WH"/>
</dbReference>
<evidence type="ECO:0000313" key="3">
    <source>
        <dbReference type="Proteomes" id="UP000516314"/>
    </source>
</evidence>
<accession>A0A7G2FAW6</accession>
<gene>
    <name evidence="2" type="ORF">AT9943_LOCUS19164</name>
</gene>
<dbReference type="AlphaFoldDB" id="A0A7G2FAW6"/>
<reference evidence="2 3" key="1">
    <citation type="submission" date="2020-09" db="EMBL/GenBank/DDBJ databases">
        <authorList>
            <person name="Ashkenazy H."/>
        </authorList>
    </citation>
    <scope>NUCLEOTIDE SEQUENCE [LARGE SCALE GENOMIC DNA]</scope>
    <source>
        <strain evidence="3">cv. Cdm-0</strain>
    </source>
</reference>
<dbReference type="InterPro" id="IPR042035">
    <property type="entry name" value="DEAH_win-hel_dom"/>
</dbReference>
<name>A0A7G2FAW6_ARATH</name>
<sequence>MTMTNLANTVLTLKGLSVKNLVRFDLIDSPAPDTLARALDDLYHLGALDDDCNLTKTGQEEKLKKQQMKPNLALHTLMEIISHF</sequence>
<evidence type="ECO:0000259" key="1">
    <source>
        <dbReference type="Pfam" id="PF04408"/>
    </source>
</evidence>
<organism evidence="2 3">
    <name type="scientific">Arabidopsis thaliana</name>
    <name type="common">Mouse-ear cress</name>
    <dbReference type="NCBI Taxonomy" id="3702"/>
    <lineage>
        <taxon>Eukaryota</taxon>
        <taxon>Viridiplantae</taxon>
        <taxon>Streptophyta</taxon>
        <taxon>Embryophyta</taxon>
        <taxon>Tracheophyta</taxon>
        <taxon>Spermatophyta</taxon>
        <taxon>Magnoliopsida</taxon>
        <taxon>eudicotyledons</taxon>
        <taxon>Gunneridae</taxon>
        <taxon>Pentapetalae</taxon>
        <taxon>rosids</taxon>
        <taxon>malvids</taxon>
        <taxon>Brassicales</taxon>
        <taxon>Brassicaceae</taxon>
        <taxon>Camelineae</taxon>
        <taxon>Arabidopsis</taxon>
    </lineage>
</organism>
<feature type="domain" description="Helicase associated" evidence="1">
    <location>
        <begin position="38"/>
        <end position="59"/>
    </location>
</feature>
<protein>
    <submittedName>
        <fullName evidence="2">(thale cress) hypothetical protein</fullName>
    </submittedName>
</protein>
<dbReference type="Pfam" id="PF04408">
    <property type="entry name" value="WHD_HA2"/>
    <property type="match status" value="1"/>
</dbReference>
<dbReference type="Gene3D" id="1.10.10.2130">
    <property type="entry name" value="DEAH helicase family, winged-helix domain"/>
    <property type="match status" value="1"/>
</dbReference>